<dbReference type="EMBL" id="GISG01269334">
    <property type="protein sequence ID" value="MBA4675951.1"/>
    <property type="molecule type" value="Transcribed_RNA"/>
</dbReference>
<comment type="subcellular location">
    <subcellularLocation>
        <location evidence="1">Secreted</location>
        <location evidence="1">Cell wall</location>
    </subcellularLocation>
</comment>
<dbReference type="GO" id="GO:0071555">
    <property type="term" value="P:cell wall organization"/>
    <property type="evidence" value="ECO:0007669"/>
    <property type="project" value="UniProtKB-KW"/>
</dbReference>
<dbReference type="SUPFAM" id="SSF51126">
    <property type="entry name" value="Pectin lyase-like"/>
    <property type="match status" value="1"/>
</dbReference>
<dbReference type="GO" id="GO:0005975">
    <property type="term" value="P:carbohydrate metabolic process"/>
    <property type="evidence" value="ECO:0007669"/>
    <property type="project" value="InterPro"/>
</dbReference>
<reference evidence="9" key="2">
    <citation type="submission" date="2020-07" db="EMBL/GenBank/DDBJ databases">
        <authorList>
            <person name="Vera ALvarez R."/>
            <person name="Arias-Moreno D.M."/>
            <person name="Jimenez-Jacinto V."/>
            <person name="Jimenez-Bremont J.F."/>
            <person name="Swaminathan K."/>
            <person name="Moose S.P."/>
            <person name="Guerrero-Gonzalez M.L."/>
            <person name="Marino-Ramirez L."/>
            <person name="Landsman D."/>
            <person name="Rodriguez-Kessler M."/>
            <person name="Delgado-Sanchez P."/>
        </authorList>
    </citation>
    <scope>NUCLEOTIDE SEQUENCE</scope>
    <source>
        <tissue evidence="9">Cladode</tissue>
    </source>
</reference>
<evidence type="ECO:0000256" key="1">
    <source>
        <dbReference type="ARBA" id="ARBA00004191"/>
    </source>
</evidence>
<organism evidence="9">
    <name type="scientific">Opuntia streptacantha</name>
    <name type="common">Prickly pear cactus</name>
    <name type="synonym">Opuntia cardona</name>
    <dbReference type="NCBI Taxonomy" id="393608"/>
    <lineage>
        <taxon>Eukaryota</taxon>
        <taxon>Viridiplantae</taxon>
        <taxon>Streptophyta</taxon>
        <taxon>Embryophyta</taxon>
        <taxon>Tracheophyta</taxon>
        <taxon>Spermatophyta</taxon>
        <taxon>Magnoliopsida</taxon>
        <taxon>eudicotyledons</taxon>
        <taxon>Gunneridae</taxon>
        <taxon>Pentapetalae</taxon>
        <taxon>Caryophyllales</taxon>
        <taxon>Cactineae</taxon>
        <taxon>Cactaceae</taxon>
        <taxon>Opuntioideae</taxon>
        <taxon>Opuntia</taxon>
    </lineage>
</organism>
<dbReference type="Gene3D" id="2.160.20.10">
    <property type="entry name" value="Single-stranded right-handed beta-helix, Pectin lyase-like"/>
    <property type="match status" value="1"/>
</dbReference>
<sequence>MGPSLLYTKISLAGSWRVSLSGQCDKIQRPMCNSASRLTIQCRLMAPEEPKNWDPDLSRLWLGFSNLTGVNFQGSGVIDGSGSKWWAASCKRNRTNPCKGAPTALTIDSSSCIRVKGLTIQNSQQMHFVISHSDSVRVSNILISAPGDSPNTDGIHISASTNVTLLNCKIGKGDDCVSIVNASSSVKMKKIYCGPGHGIRLEFSTTA</sequence>
<dbReference type="GO" id="GO:0004650">
    <property type="term" value="F:polygalacturonase activity"/>
    <property type="evidence" value="ECO:0007669"/>
    <property type="project" value="UniProtKB-EC"/>
</dbReference>
<keyword evidence="5 8" id="KW-0378">Hydrolase</keyword>
<comment type="similarity">
    <text evidence="2 8">Belongs to the glycosyl hydrolase 28 family.</text>
</comment>
<protein>
    <submittedName>
        <fullName evidence="9">Endo-polygalacturonase</fullName>
        <ecNumber evidence="9">3.2.1.15</ecNumber>
    </submittedName>
</protein>
<evidence type="ECO:0000256" key="7">
    <source>
        <dbReference type="ARBA" id="ARBA00023316"/>
    </source>
</evidence>
<reference evidence="9" key="1">
    <citation type="journal article" date="2013" name="J. Plant Res.">
        <title>Effect of fungi and light on seed germination of three Opuntia species from semiarid lands of central Mexico.</title>
        <authorList>
            <person name="Delgado-Sanchez P."/>
            <person name="Jimenez-Bremont J.F."/>
            <person name="Guerrero-Gonzalez Mde L."/>
            <person name="Flores J."/>
        </authorList>
    </citation>
    <scope>NUCLEOTIDE SEQUENCE</scope>
    <source>
        <tissue evidence="9">Cladode</tissue>
    </source>
</reference>
<accession>A0A7C9AVN9</accession>
<evidence type="ECO:0000256" key="3">
    <source>
        <dbReference type="ARBA" id="ARBA00022512"/>
    </source>
</evidence>
<evidence type="ECO:0000256" key="8">
    <source>
        <dbReference type="RuleBase" id="RU361169"/>
    </source>
</evidence>
<evidence type="ECO:0000256" key="2">
    <source>
        <dbReference type="ARBA" id="ARBA00008834"/>
    </source>
</evidence>
<evidence type="ECO:0000256" key="4">
    <source>
        <dbReference type="ARBA" id="ARBA00022525"/>
    </source>
</evidence>
<keyword evidence="7" id="KW-0961">Cell wall biogenesis/degradation</keyword>
<dbReference type="Pfam" id="PF00295">
    <property type="entry name" value="Glyco_hydro_28"/>
    <property type="match status" value="1"/>
</dbReference>
<dbReference type="InterPro" id="IPR011050">
    <property type="entry name" value="Pectin_lyase_fold/virulence"/>
</dbReference>
<proteinExistence type="inferred from homology"/>
<dbReference type="InterPro" id="IPR000743">
    <property type="entry name" value="Glyco_hydro_28"/>
</dbReference>
<evidence type="ECO:0000256" key="6">
    <source>
        <dbReference type="ARBA" id="ARBA00023295"/>
    </source>
</evidence>
<keyword evidence="4" id="KW-0964">Secreted</keyword>
<keyword evidence="3" id="KW-0134">Cell wall</keyword>
<dbReference type="EC" id="3.2.1.15" evidence="9"/>
<dbReference type="InterPro" id="IPR012334">
    <property type="entry name" value="Pectin_lyas_fold"/>
</dbReference>
<keyword evidence="6 8" id="KW-0326">Glycosidase</keyword>
<evidence type="ECO:0000256" key="5">
    <source>
        <dbReference type="ARBA" id="ARBA00022801"/>
    </source>
</evidence>
<dbReference type="PANTHER" id="PTHR31375">
    <property type="match status" value="1"/>
</dbReference>
<dbReference type="AlphaFoldDB" id="A0A7C9AVN9"/>
<evidence type="ECO:0000313" key="9">
    <source>
        <dbReference type="EMBL" id="MBA4675951.1"/>
    </source>
</evidence>
<name>A0A7C9AVN9_OPUST</name>